<dbReference type="AlphaFoldDB" id="A0A4Z0BXB1"/>
<dbReference type="OrthoDB" id="5360144at2"/>
<feature type="domain" description="Outer membrane protein beta-barrel" evidence="4">
    <location>
        <begin position="101"/>
        <end position="194"/>
    </location>
</feature>
<dbReference type="Proteomes" id="UP000297839">
    <property type="component" value="Unassembled WGS sequence"/>
</dbReference>
<keyword evidence="6" id="KW-1185">Reference proteome</keyword>
<gene>
    <name evidence="5" type="ORF">EZ216_10080</name>
</gene>
<protein>
    <recommendedName>
        <fullName evidence="4">Outer membrane protein beta-barrel domain-containing protein</fullName>
    </recommendedName>
</protein>
<organism evidence="5 6">
    <name type="scientific">Ramlibacter humi</name>
    <dbReference type="NCBI Taxonomy" id="2530451"/>
    <lineage>
        <taxon>Bacteria</taxon>
        <taxon>Pseudomonadati</taxon>
        <taxon>Pseudomonadota</taxon>
        <taxon>Betaproteobacteria</taxon>
        <taxon>Burkholderiales</taxon>
        <taxon>Comamonadaceae</taxon>
        <taxon>Ramlibacter</taxon>
    </lineage>
</organism>
<sequence>MAQTRFLRSAATGAALTLALAGMAHAQLVNRTDPWAKAPTSAPGLAPAKAQVNIGCGASLLPCADESATLAARQNPSSLRWSVEVAQPTFGPASRISAGPNRQGLSLSLLGQRPVGAGFSVYGKLGTTYTTADLSTGPVLAGGMDSGAGMSFGAGVSWDFSPRLSATFGWDSYDLRGGASGRESLRATSLGLQYRY</sequence>
<feature type="chain" id="PRO_5021459302" description="Outer membrane protein beta-barrel domain-containing protein" evidence="3">
    <location>
        <begin position="27"/>
        <end position="196"/>
    </location>
</feature>
<feature type="signal peptide" evidence="3">
    <location>
        <begin position="1"/>
        <end position="26"/>
    </location>
</feature>
<dbReference type="EMBL" id="SMLK01000002">
    <property type="protein sequence ID" value="TFZ03977.1"/>
    <property type="molecule type" value="Genomic_DNA"/>
</dbReference>
<proteinExistence type="predicted"/>
<keyword evidence="2 3" id="KW-0732">Signal</keyword>
<evidence type="ECO:0000313" key="5">
    <source>
        <dbReference type="EMBL" id="TFZ03977.1"/>
    </source>
</evidence>
<evidence type="ECO:0000256" key="1">
    <source>
        <dbReference type="ARBA" id="ARBA00004442"/>
    </source>
</evidence>
<reference evidence="5 6" key="1">
    <citation type="submission" date="2019-03" db="EMBL/GenBank/DDBJ databases">
        <title>Ramlibacter sp. 18x22-1, whole genome shotgun sequence.</title>
        <authorList>
            <person name="Zhang X."/>
            <person name="Feng G."/>
            <person name="Zhu H."/>
        </authorList>
    </citation>
    <scope>NUCLEOTIDE SEQUENCE [LARGE SCALE GENOMIC DNA]</scope>
    <source>
        <strain evidence="5 6">18x22-1</strain>
    </source>
</reference>
<dbReference type="GO" id="GO:0009279">
    <property type="term" value="C:cell outer membrane"/>
    <property type="evidence" value="ECO:0007669"/>
    <property type="project" value="UniProtKB-SubCell"/>
</dbReference>
<evidence type="ECO:0000313" key="6">
    <source>
        <dbReference type="Proteomes" id="UP000297839"/>
    </source>
</evidence>
<evidence type="ECO:0000256" key="3">
    <source>
        <dbReference type="SAM" id="SignalP"/>
    </source>
</evidence>
<dbReference type="InterPro" id="IPR011250">
    <property type="entry name" value="OMP/PagP_B-barrel"/>
</dbReference>
<comment type="caution">
    <text evidence="5">The sequence shown here is derived from an EMBL/GenBank/DDBJ whole genome shotgun (WGS) entry which is preliminary data.</text>
</comment>
<name>A0A4Z0BXB1_9BURK</name>
<accession>A0A4Z0BXB1</accession>
<dbReference type="Gene3D" id="2.40.160.20">
    <property type="match status" value="1"/>
</dbReference>
<dbReference type="RefSeq" id="WP_135249603.1">
    <property type="nucleotide sequence ID" value="NZ_SMLK01000002.1"/>
</dbReference>
<evidence type="ECO:0000259" key="4">
    <source>
        <dbReference type="Pfam" id="PF13505"/>
    </source>
</evidence>
<comment type="subcellular location">
    <subcellularLocation>
        <location evidence="1">Cell outer membrane</location>
    </subcellularLocation>
</comment>
<dbReference type="InterPro" id="IPR027385">
    <property type="entry name" value="Beta-barrel_OMP"/>
</dbReference>
<dbReference type="SUPFAM" id="SSF56925">
    <property type="entry name" value="OMPA-like"/>
    <property type="match status" value="1"/>
</dbReference>
<dbReference type="Pfam" id="PF13505">
    <property type="entry name" value="OMP_b-brl"/>
    <property type="match status" value="1"/>
</dbReference>
<evidence type="ECO:0000256" key="2">
    <source>
        <dbReference type="ARBA" id="ARBA00022729"/>
    </source>
</evidence>